<evidence type="ECO:0008006" key="4">
    <source>
        <dbReference type="Google" id="ProtNLM"/>
    </source>
</evidence>
<evidence type="ECO:0000256" key="1">
    <source>
        <dbReference type="SAM" id="MobiDB-lite"/>
    </source>
</evidence>
<proteinExistence type="predicted"/>
<dbReference type="EMBL" id="JBHSKM010000012">
    <property type="protein sequence ID" value="MFC5216182.1"/>
    <property type="molecule type" value="Genomic_DNA"/>
</dbReference>
<feature type="compositionally biased region" description="Basic and acidic residues" evidence="1">
    <location>
        <begin position="49"/>
        <end position="61"/>
    </location>
</feature>
<feature type="region of interest" description="Disordered" evidence="1">
    <location>
        <begin position="38"/>
        <end position="68"/>
    </location>
</feature>
<organism evidence="2 3">
    <name type="scientific">Streptomyces coerulescens</name>
    <dbReference type="NCBI Taxonomy" id="29304"/>
    <lineage>
        <taxon>Bacteria</taxon>
        <taxon>Bacillati</taxon>
        <taxon>Actinomycetota</taxon>
        <taxon>Actinomycetes</taxon>
        <taxon>Kitasatosporales</taxon>
        <taxon>Streptomycetaceae</taxon>
        <taxon>Streptomyces</taxon>
    </lineage>
</organism>
<name>A0ABW0CN71_STRCD</name>
<dbReference type="Proteomes" id="UP001596263">
    <property type="component" value="Unassembled WGS sequence"/>
</dbReference>
<gene>
    <name evidence="2" type="ORF">ACFPQ9_20275</name>
</gene>
<dbReference type="RefSeq" id="WP_380854767.1">
    <property type="nucleotide sequence ID" value="NZ_JBHSKM010000012.1"/>
</dbReference>
<keyword evidence="3" id="KW-1185">Reference proteome</keyword>
<sequence>MSDLYWRHSCELNPDPDFDPEAEECGGCVRDQSFDLSSPLWAEESEAPPSDRPEAVTHEGAEGPGRTPVDGFCLECGEPLPEDSHAKRMYCGDKCRKRYDRRHN</sequence>
<comment type="caution">
    <text evidence="2">The sequence shown here is derived from an EMBL/GenBank/DDBJ whole genome shotgun (WGS) entry which is preliminary data.</text>
</comment>
<accession>A0ABW0CN71</accession>
<reference evidence="3" key="1">
    <citation type="journal article" date="2019" name="Int. J. Syst. Evol. Microbiol.">
        <title>The Global Catalogue of Microorganisms (GCM) 10K type strain sequencing project: providing services to taxonomists for standard genome sequencing and annotation.</title>
        <authorList>
            <consortium name="The Broad Institute Genomics Platform"/>
            <consortium name="The Broad Institute Genome Sequencing Center for Infectious Disease"/>
            <person name="Wu L."/>
            <person name="Ma J."/>
        </authorList>
    </citation>
    <scope>NUCLEOTIDE SEQUENCE [LARGE SCALE GENOMIC DNA]</scope>
    <source>
        <strain evidence="3">KCTC 42586</strain>
    </source>
</reference>
<evidence type="ECO:0000313" key="3">
    <source>
        <dbReference type="Proteomes" id="UP001596263"/>
    </source>
</evidence>
<protein>
    <recommendedName>
        <fullName evidence="4">DUF2116 family Zn-ribbon domain-containing protein</fullName>
    </recommendedName>
</protein>
<evidence type="ECO:0000313" key="2">
    <source>
        <dbReference type="EMBL" id="MFC5216182.1"/>
    </source>
</evidence>